<gene>
    <name evidence="2" type="ORF">FSB_LOCUS24323</name>
</gene>
<reference evidence="2" key="1">
    <citation type="submission" date="2018-02" db="EMBL/GenBank/DDBJ databases">
        <authorList>
            <person name="Cohen D.B."/>
            <person name="Kent A.D."/>
        </authorList>
    </citation>
    <scope>NUCLEOTIDE SEQUENCE</scope>
</reference>
<dbReference type="InterPro" id="IPR026960">
    <property type="entry name" value="RVT-Znf"/>
</dbReference>
<protein>
    <recommendedName>
        <fullName evidence="1">Reverse transcriptase zinc-binding domain-containing protein</fullName>
    </recommendedName>
</protein>
<name>A0A2N9GB40_FAGSY</name>
<dbReference type="EMBL" id="OIVN01001668">
    <property type="protein sequence ID" value="SPC96441.1"/>
    <property type="molecule type" value="Genomic_DNA"/>
</dbReference>
<sequence length="167" mass="19723">MWCLKSKSYYRVLRAGVSSSFSWKSIWKIKVPLRVAFFSWNAALGKILTIDNLRLRKVLVLDWCYMCKRVGETVDHLLSFTSSLCLHLRDVVFCVLFGVFWVMPSRVIDLLACWRGGFAWKVLSVIWNAVPLCVRWMLRWERNCRDFEDSERSSVELKMIFVRPLCD</sequence>
<evidence type="ECO:0000259" key="1">
    <source>
        <dbReference type="Pfam" id="PF13966"/>
    </source>
</evidence>
<feature type="domain" description="Reverse transcriptase zinc-binding" evidence="1">
    <location>
        <begin position="6"/>
        <end position="80"/>
    </location>
</feature>
<proteinExistence type="predicted"/>
<organism evidence="2">
    <name type="scientific">Fagus sylvatica</name>
    <name type="common">Beechnut</name>
    <dbReference type="NCBI Taxonomy" id="28930"/>
    <lineage>
        <taxon>Eukaryota</taxon>
        <taxon>Viridiplantae</taxon>
        <taxon>Streptophyta</taxon>
        <taxon>Embryophyta</taxon>
        <taxon>Tracheophyta</taxon>
        <taxon>Spermatophyta</taxon>
        <taxon>Magnoliopsida</taxon>
        <taxon>eudicotyledons</taxon>
        <taxon>Gunneridae</taxon>
        <taxon>Pentapetalae</taxon>
        <taxon>rosids</taxon>
        <taxon>fabids</taxon>
        <taxon>Fagales</taxon>
        <taxon>Fagaceae</taxon>
        <taxon>Fagus</taxon>
    </lineage>
</organism>
<accession>A0A2N9GB40</accession>
<dbReference type="Pfam" id="PF13966">
    <property type="entry name" value="zf-RVT"/>
    <property type="match status" value="1"/>
</dbReference>
<dbReference type="AlphaFoldDB" id="A0A2N9GB40"/>
<evidence type="ECO:0000313" key="2">
    <source>
        <dbReference type="EMBL" id="SPC96441.1"/>
    </source>
</evidence>